<dbReference type="InterPro" id="IPR036909">
    <property type="entry name" value="Cyt_c-like_dom_sf"/>
</dbReference>
<evidence type="ECO:0000256" key="2">
    <source>
        <dbReference type="ARBA" id="ARBA00022723"/>
    </source>
</evidence>
<feature type="signal peptide" evidence="5">
    <location>
        <begin position="1"/>
        <end position="27"/>
    </location>
</feature>
<evidence type="ECO:0000313" key="8">
    <source>
        <dbReference type="Proteomes" id="UP000295509"/>
    </source>
</evidence>
<dbReference type="AlphaFoldDB" id="A0A4R8M3C8"/>
<gene>
    <name evidence="7" type="ORF">BX592_101384</name>
</gene>
<proteinExistence type="predicted"/>
<dbReference type="GO" id="GO:0020037">
    <property type="term" value="F:heme binding"/>
    <property type="evidence" value="ECO:0007669"/>
    <property type="project" value="InterPro"/>
</dbReference>
<evidence type="ECO:0000256" key="5">
    <source>
        <dbReference type="SAM" id="SignalP"/>
    </source>
</evidence>
<name>A0A4R8M3C8_9BURK</name>
<evidence type="ECO:0000313" key="7">
    <source>
        <dbReference type="EMBL" id="TDY54928.1"/>
    </source>
</evidence>
<organism evidence="7 8">
    <name type="scientific">Paraburkholderia rhizosphaerae</name>
    <dbReference type="NCBI Taxonomy" id="480658"/>
    <lineage>
        <taxon>Bacteria</taxon>
        <taxon>Pseudomonadati</taxon>
        <taxon>Pseudomonadota</taxon>
        <taxon>Betaproteobacteria</taxon>
        <taxon>Burkholderiales</taxon>
        <taxon>Burkholderiaceae</taxon>
        <taxon>Paraburkholderia</taxon>
    </lineage>
</organism>
<keyword evidence="5" id="KW-0732">Signal</keyword>
<keyword evidence="2 4" id="KW-0479">Metal-binding</keyword>
<reference evidence="7 8" key="1">
    <citation type="submission" date="2019-03" db="EMBL/GenBank/DDBJ databases">
        <title>Genomic Encyclopedia of Type Strains, Phase III (KMG-III): the genomes of soil and plant-associated and newly described type strains.</title>
        <authorList>
            <person name="Whitman W."/>
        </authorList>
    </citation>
    <scope>NUCLEOTIDE SEQUENCE [LARGE SCALE GENOMIC DNA]</scope>
    <source>
        <strain evidence="7 8">LMG 29544</strain>
    </source>
</reference>
<keyword evidence="8" id="KW-1185">Reference proteome</keyword>
<dbReference type="EMBL" id="SORE01000001">
    <property type="protein sequence ID" value="TDY54928.1"/>
    <property type="molecule type" value="Genomic_DNA"/>
</dbReference>
<evidence type="ECO:0000256" key="3">
    <source>
        <dbReference type="ARBA" id="ARBA00023004"/>
    </source>
</evidence>
<dbReference type="GO" id="GO:0009055">
    <property type="term" value="F:electron transfer activity"/>
    <property type="evidence" value="ECO:0007669"/>
    <property type="project" value="InterPro"/>
</dbReference>
<dbReference type="PROSITE" id="PS51007">
    <property type="entry name" value="CYTC"/>
    <property type="match status" value="1"/>
</dbReference>
<dbReference type="InterPro" id="IPR009056">
    <property type="entry name" value="Cyt_c-like_dom"/>
</dbReference>
<sequence length="294" mass="31639">MKNIVKIAALALCCVGASVGMGTRAYADAPTLVVKAGDGEHSFTAADLLARPDNRNVTLTGTVIGDIYHHKVEYHAVPLLALLGNRPESHFDTVELQASDGFVSEIPLKLVERGAKDGAVAWLAVEDPAHPWPALPKETASAGPFYLVWQFPERSGVSREQWPYKVTRIALVESPDHRWPQLAVPAQFAGDAQVKRGHDVFAVQCIACHKMNGGGVGNVGPDLGQPMNVTQYFKDAGLRALIRDPHKVRTWPEQRMIGFQSSVISDADIDALLKYLHAMASAGGTNATSSSSAQ</sequence>
<evidence type="ECO:0000259" key="6">
    <source>
        <dbReference type="PROSITE" id="PS51007"/>
    </source>
</evidence>
<dbReference type="GO" id="GO:0046872">
    <property type="term" value="F:metal ion binding"/>
    <property type="evidence" value="ECO:0007669"/>
    <property type="project" value="UniProtKB-KW"/>
</dbReference>
<evidence type="ECO:0000256" key="1">
    <source>
        <dbReference type="ARBA" id="ARBA00022617"/>
    </source>
</evidence>
<keyword evidence="1 4" id="KW-0349">Heme</keyword>
<dbReference type="Gene3D" id="1.10.760.10">
    <property type="entry name" value="Cytochrome c-like domain"/>
    <property type="match status" value="1"/>
</dbReference>
<feature type="domain" description="Cytochrome c" evidence="6">
    <location>
        <begin position="192"/>
        <end position="280"/>
    </location>
</feature>
<dbReference type="Proteomes" id="UP000295509">
    <property type="component" value="Unassembled WGS sequence"/>
</dbReference>
<accession>A0A4R8M3C8</accession>
<feature type="chain" id="PRO_5020528223" evidence="5">
    <location>
        <begin position="28"/>
        <end position="294"/>
    </location>
</feature>
<comment type="caution">
    <text evidence="7">The sequence shown here is derived from an EMBL/GenBank/DDBJ whole genome shotgun (WGS) entry which is preliminary data.</text>
</comment>
<dbReference type="RefSeq" id="WP_166676293.1">
    <property type="nucleotide sequence ID" value="NZ_JBHLUW010000027.1"/>
</dbReference>
<evidence type="ECO:0000256" key="4">
    <source>
        <dbReference type="PROSITE-ProRule" id="PRU00433"/>
    </source>
</evidence>
<dbReference type="Pfam" id="PF00034">
    <property type="entry name" value="Cytochrom_C"/>
    <property type="match status" value="1"/>
</dbReference>
<dbReference type="SUPFAM" id="SSF46626">
    <property type="entry name" value="Cytochrome c"/>
    <property type="match status" value="1"/>
</dbReference>
<protein>
    <submittedName>
        <fullName evidence="7">Cytochrome c553</fullName>
    </submittedName>
</protein>
<keyword evidence="3 4" id="KW-0408">Iron</keyword>